<dbReference type="GO" id="GO:0005737">
    <property type="term" value="C:cytoplasm"/>
    <property type="evidence" value="ECO:0007669"/>
    <property type="project" value="UniProtKB-SubCell"/>
</dbReference>
<keyword evidence="7 10" id="KW-0949">S-adenosyl-L-methionine</keyword>
<dbReference type="NCBIfam" id="NF008692">
    <property type="entry name" value="PRK11713.1-5"/>
    <property type="match status" value="1"/>
</dbReference>
<dbReference type="Gene3D" id="3.40.1280.10">
    <property type="match status" value="1"/>
</dbReference>
<dbReference type="InterPro" id="IPR015947">
    <property type="entry name" value="PUA-like_sf"/>
</dbReference>
<evidence type="ECO:0000256" key="5">
    <source>
        <dbReference type="ARBA" id="ARBA00022603"/>
    </source>
</evidence>
<feature type="domain" description="Ribosomal RNA small subunit methyltransferase E PUA-like" evidence="12">
    <location>
        <begin position="26"/>
        <end position="71"/>
    </location>
</feature>
<protein>
    <recommendedName>
        <fullName evidence="10">Ribosomal RNA small subunit methyltransferase E</fullName>
        <ecNumber evidence="10">2.1.1.193</ecNumber>
    </recommendedName>
</protein>
<dbReference type="InterPro" id="IPR029028">
    <property type="entry name" value="Alpha/beta_knot_MTases"/>
</dbReference>
<dbReference type="AlphaFoldDB" id="A0A328C8M6"/>
<dbReference type="GO" id="GO:0070042">
    <property type="term" value="F:rRNA (uridine-N3-)-methyltransferase activity"/>
    <property type="evidence" value="ECO:0007669"/>
    <property type="project" value="TreeGrafter"/>
</dbReference>
<dbReference type="EMBL" id="QHKO01000003">
    <property type="protein sequence ID" value="RAL22964.1"/>
    <property type="molecule type" value="Genomic_DNA"/>
</dbReference>
<reference evidence="13 14" key="1">
    <citation type="submission" date="2018-05" db="EMBL/GenBank/DDBJ databases">
        <title>Lujinxingia marina gen. nov. sp. nov., a new facultative anaerobic member of the class Deltaproteobacteria, and proposal of Lujinxingaceae fam. nov.</title>
        <authorList>
            <person name="Li C.-M."/>
        </authorList>
    </citation>
    <scope>NUCLEOTIDE SEQUENCE [LARGE SCALE GENOMIC DNA]</scope>
    <source>
        <strain evidence="13 14">B210</strain>
    </source>
</reference>
<evidence type="ECO:0000256" key="4">
    <source>
        <dbReference type="ARBA" id="ARBA00022552"/>
    </source>
</evidence>
<dbReference type="GO" id="GO:0070475">
    <property type="term" value="P:rRNA base methylation"/>
    <property type="evidence" value="ECO:0007669"/>
    <property type="project" value="TreeGrafter"/>
</dbReference>
<dbReference type="InterPro" id="IPR046887">
    <property type="entry name" value="RsmE_PUA-like"/>
</dbReference>
<comment type="catalytic activity">
    <reaction evidence="9 10">
        <text>uridine(1498) in 16S rRNA + S-adenosyl-L-methionine = N(3)-methyluridine(1498) in 16S rRNA + S-adenosyl-L-homocysteine + H(+)</text>
        <dbReference type="Rhea" id="RHEA:42920"/>
        <dbReference type="Rhea" id="RHEA-COMP:10283"/>
        <dbReference type="Rhea" id="RHEA-COMP:10284"/>
        <dbReference type="ChEBI" id="CHEBI:15378"/>
        <dbReference type="ChEBI" id="CHEBI:57856"/>
        <dbReference type="ChEBI" id="CHEBI:59789"/>
        <dbReference type="ChEBI" id="CHEBI:65315"/>
        <dbReference type="ChEBI" id="CHEBI:74502"/>
        <dbReference type="EC" id="2.1.1.193"/>
    </reaction>
</comment>
<dbReference type="SUPFAM" id="SSF75217">
    <property type="entry name" value="alpha/beta knot"/>
    <property type="match status" value="1"/>
</dbReference>
<keyword evidence="3 10" id="KW-0963">Cytoplasm</keyword>
<evidence type="ECO:0000256" key="1">
    <source>
        <dbReference type="ARBA" id="ARBA00004496"/>
    </source>
</evidence>
<dbReference type="Pfam" id="PF04452">
    <property type="entry name" value="Methyltrans_RNA"/>
    <property type="match status" value="1"/>
</dbReference>
<keyword evidence="5 10" id="KW-0489">Methyltransferase</keyword>
<keyword evidence="6 10" id="KW-0808">Transferase</keyword>
<dbReference type="InterPro" id="IPR006700">
    <property type="entry name" value="RsmE"/>
</dbReference>
<evidence type="ECO:0000259" key="12">
    <source>
        <dbReference type="Pfam" id="PF20260"/>
    </source>
</evidence>
<organism evidence="13 14">
    <name type="scientific">Lujinxingia litoralis</name>
    <dbReference type="NCBI Taxonomy" id="2211119"/>
    <lineage>
        <taxon>Bacteria</taxon>
        <taxon>Deltaproteobacteria</taxon>
        <taxon>Bradymonadales</taxon>
        <taxon>Lujinxingiaceae</taxon>
        <taxon>Lujinxingia</taxon>
    </lineage>
</organism>
<evidence type="ECO:0000256" key="2">
    <source>
        <dbReference type="ARBA" id="ARBA00005528"/>
    </source>
</evidence>
<proteinExistence type="inferred from homology"/>
<evidence type="ECO:0000256" key="8">
    <source>
        <dbReference type="ARBA" id="ARBA00025699"/>
    </source>
</evidence>
<dbReference type="NCBIfam" id="TIGR00046">
    <property type="entry name" value="RsmE family RNA methyltransferase"/>
    <property type="match status" value="1"/>
</dbReference>
<comment type="caution">
    <text evidence="13">The sequence shown here is derived from an EMBL/GenBank/DDBJ whole genome shotgun (WGS) entry which is preliminary data.</text>
</comment>
<keyword evidence="14" id="KW-1185">Reference proteome</keyword>
<dbReference type="PANTHER" id="PTHR30027:SF3">
    <property type="entry name" value="16S RRNA (URACIL(1498)-N(3))-METHYLTRANSFERASE"/>
    <property type="match status" value="1"/>
</dbReference>
<dbReference type="PIRSF" id="PIRSF015601">
    <property type="entry name" value="MTase_slr0722"/>
    <property type="match status" value="1"/>
</dbReference>
<dbReference type="Proteomes" id="UP000249169">
    <property type="component" value="Unassembled WGS sequence"/>
</dbReference>
<evidence type="ECO:0000256" key="10">
    <source>
        <dbReference type="PIRNR" id="PIRNR015601"/>
    </source>
</evidence>
<dbReference type="PANTHER" id="PTHR30027">
    <property type="entry name" value="RIBOSOMAL RNA SMALL SUBUNIT METHYLTRANSFERASE E"/>
    <property type="match status" value="1"/>
</dbReference>
<dbReference type="OrthoDB" id="9815641at2"/>
<evidence type="ECO:0000256" key="3">
    <source>
        <dbReference type="ARBA" id="ARBA00022490"/>
    </source>
</evidence>
<feature type="domain" description="Ribosomal RNA small subunit methyltransferase E methyltransferase" evidence="11">
    <location>
        <begin position="82"/>
        <end position="256"/>
    </location>
</feature>
<dbReference type="InterPro" id="IPR029026">
    <property type="entry name" value="tRNA_m1G_MTases_N"/>
</dbReference>
<dbReference type="EC" id="2.1.1.193" evidence="10"/>
<comment type="subcellular location">
    <subcellularLocation>
        <location evidence="1 10">Cytoplasm</location>
    </subcellularLocation>
</comment>
<dbReference type="RefSeq" id="WP_111729492.1">
    <property type="nucleotide sequence ID" value="NZ_QHKO01000003.1"/>
</dbReference>
<dbReference type="SUPFAM" id="SSF88697">
    <property type="entry name" value="PUA domain-like"/>
    <property type="match status" value="1"/>
</dbReference>
<name>A0A328C8M6_9DELT</name>
<dbReference type="Pfam" id="PF20260">
    <property type="entry name" value="PUA_4"/>
    <property type="match status" value="1"/>
</dbReference>
<sequence>MRRVPLPAALFDLLERNASARHAFALPDEAAHYVRTVLRLDEGSPVELFDGSGRLARATLTTIDASMVIAEVEAPRSSQRGEPPVELILFQAIPKGDRWEWLLEKATELGVTTLVPLTTRRGVVQLSSERFEKKRPRWEKILAGAARQCRRACIPELRAPHSPTEAFQAYPNALHLVAHLSDDLTSVHRALHAAEHRGDMPLGDAPRPIGLWVGPEGGFEDAEINTLLQAGARCVTLGPRVLRAETAGVALLTLVQNALGEF</sequence>
<evidence type="ECO:0000256" key="9">
    <source>
        <dbReference type="ARBA" id="ARBA00047944"/>
    </source>
</evidence>
<evidence type="ECO:0000259" key="11">
    <source>
        <dbReference type="Pfam" id="PF04452"/>
    </source>
</evidence>
<evidence type="ECO:0000313" key="13">
    <source>
        <dbReference type="EMBL" id="RAL22964.1"/>
    </source>
</evidence>
<evidence type="ECO:0000256" key="7">
    <source>
        <dbReference type="ARBA" id="ARBA00022691"/>
    </source>
</evidence>
<accession>A0A328C8M6</accession>
<dbReference type="CDD" id="cd18084">
    <property type="entry name" value="RsmE-like"/>
    <property type="match status" value="1"/>
</dbReference>
<keyword evidence="4 10" id="KW-0698">rRNA processing</keyword>
<comment type="function">
    <text evidence="8 10">Specifically methylates the N3 position of the uracil ring of uridine 1498 (m3U1498) in 16S rRNA. Acts on the fully assembled 30S ribosomal subunit.</text>
</comment>
<evidence type="ECO:0000313" key="14">
    <source>
        <dbReference type="Proteomes" id="UP000249169"/>
    </source>
</evidence>
<dbReference type="InterPro" id="IPR046886">
    <property type="entry name" value="RsmE_MTase_dom"/>
</dbReference>
<gene>
    <name evidence="13" type="ORF">DL240_08720</name>
</gene>
<comment type="similarity">
    <text evidence="2 10">Belongs to the RNA methyltransferase RsmE family.</text>
</comment>
<evidence type="ECO:0000256" key="6">
    <source>
        <dbReference type="ARBA" id="ARBA00022679"/>
    </source>
</evidence>